<dbReference type="InterPro" id="IPR018490">
    <property type="entry name" value="cNMP-bd_dom_sf"/>
</dbReference>
<keyword evidence="7 15" id="KW-1133">Transmembrane helix</keyword>
<dbReference type="PANTHER" id="PTHR10110">
    <property type="entry name" value="SODIUM/HYDROGEN EXCHANGER"/>
    <property type="match status" value="1"/>
</dbReference>
<evidence type="ECO:0000256" key="11">
    <source>
        <dbReference type="ARBA" id="ARBA00023201"/>
    </source>
</evidence>
<name>A0A2U1PC58_ARTAN</name>
<dbReference type="Gene3D" id="2.60.120.10">
    <property type="entry name" value="Jelly Rolls"/>
    <property type="match status" value="1"/>
</dbReference>
<keyword evidence="3" id="KW-1003">Cell membrane</keyword>
<dbReference type="GO" id="GO:0015386">
    <property type="term" value="F:potassium:proton antiporter activity"/>
    <property type="evidence" value="ECO:0007669"/>
    <property type="project" value="TreeGrafter"/>
</dbReference>
<feature type="transmembrane region" description="Helical" evidence="15">
    <location>
        <begin position="92"/>
        <end position="111"/>
    </location>
</feature>
<evidence type="ECO:0000256" key="13">
    <source>
        <dbReference type="ARBA" id="ARBA00047912"/>
    </source>
</evidence>
<dbReference type="SUPFAM" id="SSF51206">
    <property type="entry name" value="cAMP-binding domain-like"/>
    <property type="match status" value="1"/>
</dbReference>
<evidence type="ECO:0000259" key="16">
    <source>
        <dbReference type="PROSITE" id="PS50042"/>
    </source>
</evidence>
<dbReference type="AlphaFoldDB" id="A0A2U1PC58"/>
<dbReference type="PANTHER" id="PTHR10110:SF86">
    <property type="entry name" value="SODIUM_HYDROGEN EXCHANGER 7"/>
    <property type="match status" value="1"/>
</dbReference>
<accession>A0A2U1PC58</accession>
<feature type="transmembrane region" description="Helical" evidence="15">
    <location>
        <begin position="203"/>
        <end position="224"/>
    </location>
</feature>
<feature type="region of interest" description="Disordered" evidence="14">
    <location>
        <begin position="1"/>
        <end position="21"/>
    </location>
</feature>
<comment type="subcellular location">
    <subcellularLocation>
        <location evidence="1">Cell membrane</location>
        <topology evidence="1">Multi-pass membrane protein</topology>
    </subcellularLocation>
</comment>
<dbReference type="InterPro" id="IPR018422">
    <property type="entry name" value="Cation/H_exchanger_CPA1"/>
</dbReference>
<evidence type="ECO:0000256" key="12">
    <source>
        <dbReference type="ARBA" id="ARBA00047524"/>
    </source>
</evidence>
<keyword evidence="5 15" id="KW-0812">Transmembrane</keyword>
<evidence type="ECO:0000256" key="6">
    <source>
        <dbReference type="ARBA" id="ARBA00022958"/>
    </source>
</evidence>
<evidence type="ECO:0000256" key="9">
    <source>
        <dbReference type="ARBA" id="ARBA00023065"/>
    </source>
</evidence>
<gene>
    <name evidence="17" type="ORF">CTI12_AA169630</name>
</gene>
<dbReference type="FunFam" id="2.60.120.10:FF:000090">
    <property type="entry name" value="Sodium/hydrogen exchanger 7"/>
    <property type="match status" value="1"/>
</dbReference>
<evidence type="ECO:0000256" key="15">
    <source>
        <dbReference type="SAM" id="Phobius"/>
    </source>
</evidence>
<evidence type="ECO:0000256" key="4">
    <source>
        <dbReference type="ARBA" id="ARBA00022538"/>
    </source>
</evidence>
<keyword evidence="9" id="KW-0406">Ion transport</keyword>
<feature type="transmembrane region" description="Helical" evidence="15">
    <location>
        <begin position="230"/>
        <end position="253"/>
    </location>
</feature>
<evidence type="ECO:0000256" key="14">
    <source>
        <dbReference type="SAM" id="MobiDB-lite"/>
    </source>
</evidence>
<feature type="transmembrane region" description="Helical" evidence="15">
    <location>
        <begin position="53"/>
        <end position="72"/>
    </location>
</feature>
<dbReference type="InterPro" id="IPR006153">
    <property type="entry name" value="Cation/H_exchanger_TM"/>
</dbReference>
<feature type="transmembrane region" description="Helical" evidence="15">
    <location>
        <begin position="376"/>
        <end position="399"/>
    </location>
</feature>
<keyword evidence="2" id="KW-0813">Transport</keyword>
<feature type="compositionally biased region" description="Basic and acidic residues" evidence="14">
    <location>
        <begin position="993"/>
        <end position="1009"/>
    </location>
</feature>
<evidence type="ECO:0000313" key="17">
    <source>
        <dbReference type="EMBL" id="PWA83310.1"/>
    </source>
</evidence>
<dbReference type="GO" id="GO:0098719">
    <property type="term" value="P:sodium ion import across plasma membrane"/>
    <property type="evidence" value="ECO:0007669"/>
    <property type="project" value="TreeGrafter"/>
</dbReference>
<keyword evidence="10 15" id="KW-0472">Membrane</keyword>
<feature type="transmembrane region" description="Helical" evidence="15">
    <location>
        <begin position="284"/>
        <end position="301"/>
    </location>
</feature>
<evidence type="ECO:0000256" key="1">
    <source>
        <dbReference type="ARBA" id="ARBA00004651"/>
    </source>
</evidence>
<dbReference type="GO" id="GO:0051453">
    <property type="term" value="P:regulation of intracellular pH"/>
    <property type="evidence" value="ECO:0007669"/>
    <property type="project" value="TreeGrafter"/>
</dbReference>
<keyword evidence="6" id="KW-0630">Potassium</keyword>
<dbReference type="InterPro" id="IPR014710">
    <property type="entry name" value="RmlC-like_jellyroll"/>
</dbReference>
<dbReference type="OrthoDB" id="441412at2759"/>
<sequence>MGSVANNVTLRAGEEGEGEEGGYNPTDAVLFVGISLVLGIASRHLLRGTRVPYTVALLVLGIAMGSLEYGTSHRLGKVGDGIRIWANIDPDLLLAVFLPALLFESAFSMEIQPSTSHDSVFISLQKCMAQMVILAGPGVLLSTFILGAALKLFFPYNWSWKTSLLLGGLLSATDPVAVVALLKELGASKKLSTIIEGESLMNDGTAIVVYTLFFRMVTGSTFSWGAVIKFLATVSLGAVGMGIAFGLVSYLWLGFIFNDTVIEITLTLAVSYLAYFTSQEGADISGVLTVMTLGMFYAAVARTAFKGEGQQSLHHFCGVVIAEGILGGDSILKHEESAWGYLILLYVLLQLSRAIVVGSLYPLLRYFGYGLDWKEAIVLVWSGLRGAVALSLSLFYLLVSFMFQQSSDSSPSINHETGTLFVFFTGGIVFLTLIVNGSTTQFVLRMLDMDKLSAAKRRILDFTKYEMTSKALEAFSDLVDDEELGPADWPTVKKYITCLHDAEGERIHPHTAIENDNDVEHMHLSDIRIRFLNGVQAAYWVMLEEGRITQYTANILMQSVDEALDLVSSEPLCDWNGLKPNVHFPNYYKFLQTSTFPRKLVTYFTVERLESACYISAAFLRAHRIARQQLHDFIGDSEIALAIINESEIEGEEAKKFLEDVRITFPQVLRVLKTRQVTYSVLNHLIEYVQDLEKSGLLEEKELVHLHDAVQTDLKKLLRNPPLVKIPKPHDLVSANPLLGALPSAVREQIVGSTKETMKQRGVALYREGSKPNGIWLISNGVVKWASKKIRNKHSLHPTFAHGSTLGLYEVLLGKPYICDIVTDSVVLGFFIEAERILSVLGTDHAVEDFLWQESSIILSKLLLPQIFEKMAMHELRTLVAERSTMSTLITGECFDLPHNMIGLLLEGYIKTQDTLELITAPAALLPWYSDRSFRVSEIAVETRARVIMFDIAGFVASRAHNRRTSSLVSHGGDNPPSSTTRERSSLMSWPEGRTKSRQQLEHPSEIDQHGNNFSSRAMQLSFYGSMISDERHSPSTSSNVLGKQPKEPSLRIS</sequence>
<dbReference type="Proteomes" id="UP000245207">
    <property type="component" value="Unassembled WGS sequence"/>
</dbReference>
<comment type="catalytic activity">
    <reaction evidence="13">
        <text>K(+)(in) + H(+)(out) = K(+)(out) + H(+)(in)</text>
        <dbReference type="Rhea" id="RHEA:29467"/>
        <dbReference type="ChEBI" id="CHEBI:15378"/>
        <dbReference type="ChEBI" id="CHEBI:29103"/>
    </reaction>
</comment>
<feature type="region of interest" description="Disordered" evidence="14">
    <location>
        <begin position="964"/>
        <end position="1012"/>
    </location>
</feature>
<dbReference type="PROSITE" id="PS50042">
    <property type="entry name" value="CNMP_BINDING_3"/>
    <property type="match status" value="1"/>
</dbReference>
<proteinExistence type="predicted"/>
<feature type="domain" description="Cyclic nucleotide-binding" evidence="16">
    <location>
        <begin position="738"/>
        <end position="842"/>
    </location>
</feature>
<dbReference type="Gene3D" id="6.10.140.1330">
    <property type="match status" value="1"/>
</dbReference>
<feature type="transmembrane region" description="Helical" evidence="15">
    <location>
        <begin position="132"/>
        <end position="154"/>
    </location>
</feature>
<evidence type="ECO:0000256" key="3">
    <source>
        <dbReference type="ARBA" id="ARBA00022475"/>
    </source>
</evidence>
<evidence type="ECO:0000256" key="2">
    <source>
        <dbReference type="ARBA" id="ARBA00022448"/>
    </source>
</evidence>
<keyword evidence="4" id="KW-0633">Potassium transport</keyword>
<evidence type="ECO:0000313" key="18">
    <source>
        <dbReference type="Proteomes" id="UP000245207"/>
    </source>
</evidence>
<organism evidence="17 18">
    <name type="scientific">Artemisia annua</name>
    <name type="common">Sweet wormwood</name>
    <dbReference type="NCBI Taxonomy" id="35608"/>
    <lineage>
        <taxon>Eukaryota</taxon>
        <taxon>Viridiplantae</taxon>
        <taxon>Streptophyta</taxon>
        <taxon>Embryophyta</taxon>
        <taxon>Tracheophyta</taxon>
        <taxon>Spermatophyta</taxon>
        <taxon>Magnoliopsida</taxon>
        <taxon>eudicotyledons</taxon>
        <taxon>Gunneridae</taxon>
        <taxon>Pentapetalae</taxon>
        <taxon>asterids</taxon>
        <taxon>campanulids</taxon>
        <taxon>Asterales</taxon>
        <taxon>Asteraceae</taxon>
        <taxon>Asteroideae</taxon>
        <taxon>Anthemideae</taxon>
        <taxon>Artemisiinae</taxon>
        <taxon>Artemisia</taxon>
    </lineage>
</organism>
<dbReference type="GO" id="GO:0015385">
    <property type="term" value="F:sodium:proton antiporter activity"/>
    <property type="evidence" value="ECO:0007669"/>
    <property type="project" value="InterPro"/>
</dbReference>
<evidence type="ECO:0000256" key="5">
    <source>
        <dbReference type="ARBA" id="ARBA00022692"/>
    </source>
</evidence>
<dbReference type="InterPro" id="IPR000595">
    <property type="entry name" value="cNMP-bd_dom"/>
</dbReference>
<feature type="transmembrane region" description="Helical" evidence="15">
    <location>
        <begin position="419"/>
        <end position="444"/>
    </location>
</feature>
<reference evidence="17 18" key="1">
    <citation type="journal article" date="2018" name="Mol. Plant">
        <title>The genome of Artemisia annua provides insight into the evolution of Asteraceae family and artemisinin biosynthesis.</title>
        <authorList>
            <person name="Shen Q."/>
            <person name="Zhang L."/>
            <person name="Liao Z."/>
            <person name="Wang S."/>
            <person name="Yan T."/>
            <person name="Shi P."/>
            <person name="Liu M."/>
            <person name="Fu X."/>
            <person name="Pan Q."/>
            <person name="Wang Y."/>
            <person name="Lv Z."/>
            <person name="Lu X."/>
            <person name="Zhang F."/>
            <person name="Jiang W."/>
            <person name="Ma Y."/>
            <person name="Chen M."/>
            <person name="Hao X."/>
            <person name="Li L."/>
            <person name="Tang Y."/>
            <person name="Lv G."/>
            <person name="Zhou Y."/>
            <person name="Sun X."/>
            <person name="Brodelius P.E."/>
            <person name="Rose J.K.C."/>
            <person name="Tang K."/>
        </authorList>
    </citation>
    <scope>NUCLEOTIDE SEQUENCE [LARGE SCALE GENOMIC DNA]</scope>
    <source>
        <strain evidence="18">cv. Huhao1</strain>
        <tissue evidence="17">Leaf</tissue>
    </source>
</reference>
<feature type="region of interest" description="Disordered" evidence="14">
    <location>
        <begin position="1025"/>
        <end position="1054"/>
    </location>
</feature>
<keyword evidence="11" id="KW-0739">Sodium transport</keyword>
<evidence type="ECO:0000256" key="10">
    <source>
        <dbReference type="ARBA" id="ARBA00023136"/>
    </source>
</evidence>
<comment type="catalytic activity">
    <reaction evidence="12">
        <text>Na(+)(in) + H(+)(out) = Na(+)(out) + H(+)(in)</text>
        <dbReference type="Rhea" id="RHEA:29419"/>
        <dbReference type="ChEBI" id="CHEBI:15378"/>
        <dbReference type="ChEBI" id="CHEBI:29101"/>
    </reaction>
</comment>
<dbReference type="EMBL" id="PKPP01001364">
    <property type="protein sequence ID" value="PWA83310.1"/>
    <property type="molecule type" value="Genomic_DNA"/>
</dbReference>
<keyword evidence="8" id="KW-0915">Sodium</keyword>
<keyword evidence="18" id="KW-1185">Reference proteome</keyword>
<dbReference type="GO" id="GO:0009941">
    <property type="term" value="C:chloroplast envelope"/>
    <property type="evidence" value="ECO:0007669"/>
    <property type="project" value="TreeGrafter"/>
</dbReference>
<protein>
    <submittedName>
        <fullName evidence="17">Plasma membrane Na(+) /H(+) antiporter</fullName>
    </submittedName>
</protein>
<feature type="compositionally biased region" description="Basic and acidic residues" evidence="14">
    <location>
        <begin position="1045"/>
        <end position="1054"/>
    </location>
</feature>
<evidence type="ECO:0000256" key="8">
    <source>
        <dbReference type="ARBA" id="ARBA00023053"/>
    </source>
</evidence>
<feature type="transmembrane region" description="Helical" evidence="15">
    <location>
        <begin position="28"/>
        <end position="46"/>
    </location>
</feature>
<evidence type="ECO:0000256" key="7">
    <source>
        <dbReference type="ARBA" id="ARBA00022989"/>
    </source>
</evidence>
<comment type="caution">
    <text evidence="17">The sequence shown here is derived from an EMBL/GenBank/DDBJ whole genome shotgun (WGS) entry which is preliminary data.</text>
</comment>
<feature type="transmembrane region" description="Helical" evidence="15">
    <location>
        <begin position="338"/>
        <end position="364"/>
    </location>
</feature>
<dbReference type="GO" id="GO:0005886">
    <property type="term" value="C:plasma membrane"/>
    <property type="evidence" value="ECO:0007669"/>
    <property type="project" value="UniProtKB-SubCell"/>
</dbReference>
<dbReference type="Pfam" id="PF00999">
    <property type="entry name" value="Na_H_Exchanger"/>
    <property type="match status" value="1"/>
</dbReference>